<organism evidence="1 2">
    <name type="scientific">Clostridium botulinum</name>
    <dbReference type="NCBI Taxonomy" id="1491"/>
    <lineage>
        <taxon>Bacteria</taxon>
        <taxon>Bacillati</taxon>
        <taxon>Bacillota</taxon>
        <taxon>Clostridia</taxon>
        <taxon>Eubacteriales</taxon>
        <taxon>Clostridiaceae</taxon>
        <taxon>Clostridium</taxon>
    </lineage>
</organism>
<dbReference type="Proteomes" id="UP000473887">
    <property type="component" value="Unassembled WGS sequence"/>
</dbReference>
<dbReference type="Gene3D" id="3.20.20.80">
    <property type="entry name" value="Glycosidases"/>
    <property type="match status" value="1"/>
</dbReference>
<dbReference type="GO" id="GO:0005975">
    <property type="term" value="P:carbohydrate metabolic process"/>
    <property type="evidence" value="ECO:0007669"/>
    <property type="project" value="InterPro"/>
</dbReference>
<dbReference type="GO" id="GO:0004553">
    <property type="term" value="F:hydrolase activity, hydrolyzing O-glycosyl compounds"/>
    <property type="evidence" value="ECO:0007669"/>
    <property type="project" value="InterPro"/>
</dbReference>
<gene>
    <name evidence="1" type="ORF">EXM69_06175</name>
</gene>
<comment type="caution">
    <text evidence="1">The sequence shown here is derived from an EMBL/GenBank/DDBJ whole genome shotgun (WGS) entry which is preliminary data.</text>
</comment>
<keyword evidence="1" id="KW-0378">Hydrolase</keyword>
<reference evidence="1 2" key="1">
    <citation type="submission" date="2019-02" db="EMBL/GenBank/DDBJ databases">
        <title>Genome sequencing of Clostridium botulinum clinical isolates.</title>
        <authorList>
            <person name="Brunt J."/>
            <person name="Van Vliet A.H.M."/>
            <person name="Stringer S.C."/>
            <person name="Grant K.A."/>
            <person name="Carter A.C."/>
            <person name="Peck M.W."/>
        </authorList>
    </citation>
    <scope>NUCLEOTIDE SEQUENCE [LARGE SCALE GENOMIC DNA]</scope>
    <source>
        <strain evidence="1 2">H142660711</strain>
    </source>
</reference>
<accession>A0A6B3XVD2</accession>
<protein>
    <submittedName>
        <fullName evidence="1">Glycosyl hydrolase family protein</fullName>
    </submittedName>
</protein>
<dbReference type="AlphaFoldDB" id="A0A6B3XVD2"/>
<evidence type="ECO:0000313" key="2">
    <source>
        <dbReference type="Proteomes" id="UP000473887"/>
    </source>
</evidence>
<dbReference type="Pfam" id="PF00232">
    <property type="entry name" value="Glyco_hydro_1"/>
    <property type="match status" value="1"/>
</dbReference>
<dbReference type="InterPro" id="IPR017853">
    <property type="entry name" value="GH"/>
</dbReference>
<evidence type="ECO:0000313" key="1">
    <source>
        <dbReference type="EMBL" id="NEZ91543.1"/>
    </source>
</evidence>
<dbReference type="InterPro" id="IPR001360">
    <property type="entry name" value="Glyco_hydro_1"/>
</dbReference>
<name>A0A6B3XVD2_CLOBO</name>
<sequence length="59" mass="7195">MWLLPIVLYGFISTASGFRKRYRFVYVNRNDTDLIDLRRIMKDNFYWYRDVISSKGPNL</sequence>
<proteinExistence type="predicted"/>
<dbReference type="SUPFAM" id="SSF51445">
    <property type="entry name" value="(Trans)glycosidases"/>
    <property type="match status" value="1"/>
</dbReference>
<dbReference type="EMBL" id="SGKC01000008">
    <property type="protein sequence ID" value="NEZ91543.1"/>
    <property type="molecule type" value="Genomic_DNA"/>
</dbReference>
<dbReference type="RefSeq" id="WP_114621562.1">
    <property type="nucleotide sequence ID" value="NZ_CP031097.1"/>
</dbReference>